<dbReference type="RefSeq" id="WP_203986850.1">
    <property type="nucleotide sequence ID" value="NZ_BOOU01000050.1"/>
</dbReference>
<gene>
    <name evidence="1" type="ORF">Sru01_35650</name>
</gene>
<dbReference type="EMBL" id="BOOU01000050">
    <property type="protein sequence ID" value="GII78583.1"/>
    <property type="molecule type" value="Genomic_DNA"/>
</dbReference>
<keyword evidence="2" id="KW-1185">Reference proteome</keyword>
<name>A0A919V260_9ACTN</name>
<dbReference type="AlphaFoldDB" id="A0A919V260"/>
<proteinExistence type="predicted"/>
<sequence length="168" mass="16759">MHTTDAAGGPGRRPLPEPARSVAAAVTGAVTAARSGDPEAYAASVTRLGALDPEHTGLVLGAMARLLLEDAHPGGMTADDVRALVARCARAAAPVYPRADPDVLVMLVAAALGVHQHQDGGIPLDAQVTAAHAPLLVAALLADSGHPLAGCLDAALADLELAGRADTP</sequence>
<evidence type="ECO:0000313" key="2">
    <source>
        <dbReference type="Proteomes" id="UP000655287"/>
    </source>
</evidence>
<reference evidence="1" key="1">
    <citation type="submission" date="2021-01" db="EMBL/GenBank/DDBJ databases">
        <title>Whole genome shotgun sequence of Sphaerisporangium rufum NBRC 109079.</title>
        <authorList>
            <person name="Komaki H."/>
            <person name="Tamura T."/>
        </authorList>
    </citation>
    <scope>NUCLEOTIDE SEQUENCE</scope>
    <source>
        <strain evidence="1">NBRC 109079</strain>
    </source>
</reference>
<comment type="caution">
    <text evidence="1">The sequence shown here is derived from an EMBL/GenBank/DDBJ whole genome shotgun (WGS) entry which is preliminary data.</text>
</comment>
<evidence type="ECO:0000313" key="1">
    <source>
        <dbReference type="EMBL" id="GII78583.1"/>
    </source>
</evidence>
<dbReference type="Proteomes" id="UP000655287">
    <property type="component" value="Unassembled WGS sequence"/>
</dbReference>
<protein>
    <submittedName>
        <fullName evidence="1">Uncharacterized protein</fullName>
    </submittedName>
</protein>
<organism evidence="1 2">
    <name type="scientific">Sphaerisporangium rufum</name>
    <dbReference type="NCBI Taxonomy" id="1381558"/>
    <lineage>
        <taxon>Bacteria</taxon>
        <taxon>Bacillati</taxon>
        <taxon>Actinomycetota</taxon>
        <taxon>Actinomycetes</taxon>
        <taxon>Streptosporangiales</taxon>
        <taxon>Streptosporangiaceae</taxon>
        <taxon>Sphaerisporangium</taxon>
    </lineage>
</organism>
<accession>A0A919V260</accession>